<dbReference type="InterPro" id="IPR040338">
    <property type="entry name" value="At1g67623-like"/>
</dbReference>
<dbReference type="Pfam" id="PF23310">
    <property type="entry name" value="TPR_27"/>
    <property type="match status" value="2"/>
</dbReference>
<evidence type="ECO:0000259" key="1">
    <source>
        <dbReference type="Pfam" id="PF23310"/>
    </source>
</evidence>
<protein>
    <recommendedName>
        <fullName evidence="1">At2g35280-like TPR domain-containing protein</fullName>
    </recommendedName>
</protein>
<gene>
    <name evidence="2" type="ORF">H5410_005057</name>
</gene>
<dbReference type="EMBL" id="JACXVP010000002">
    <property type="protein sequence ID" value="KAG5619839.1"/>
    <property type="molecule type" value="Genomic_DNA"/>
</dbReference>
<organism evidence="2 3">
    <name type="scientific">Solanum commersonii</name>
    <name type="common">Commerson's wild potato</name>
    <name type="synonym">Commerson's nightshade</name>
    <dbReference type="NCBI Taxonomy" id="4109"/>
    <lineage>
        <taxon>Eukaryota</taxon>
        <taxon>Viridiplantae</taxon>
        <taxon>Streptophyta</taxon>
        <taxon>Embryophyta</taxon>
        <taxon>Tracheophyta</taxon>
        <taxon>Spermatophyta</taxon>
        <taxon>Magnoliopsida</taxon>
        <taxon>eudicotyledons</taxon>
        <taxon>Gunneridae</taxon>
        <taxon>Pentapetalae</taxon>
        <taxon>asterids</taxon>
        <taxon>lamiids</taxon>
        <taxon>Solanales</taxon>
        <taxon>Solanaceae</taxon>
        <taxon>Solanoideae</taxon>
        <taxon>Solaneae</taxon>
        <taxon>Solanum</taxon>
    </lineage>
</organism>
<reference evidence="2 3" key="1">
    <citation type="submission" date="2020-09" db="EMBL/GenBank/DDBJ databases">
        <title>De no assembly of potato wild relative species, Solanum commersonii.</title>
        <authorList>
            <person name="Cho K."/>
        </authorList>
    </citation>
    <scope>NUCLEOTIDE SEQUENCE [LARGE SCALE GENOMIC DNA]</scope>
    <source>
        <strain evidence="2">LZ3.2</strain>
        <tissue evidence="2">Leaf</tissue>
    </source>
</reference>
<feature type="domain" description="At2g35280-like TPR" evidence="1">
    <location>
        <begin position="17"/>
        <end position="50"/>
    </location>
</feature>
<evidence type="ECO:0000313" key="3">
    <source>
        <dbReference type="Proteomes" id="UP000824120"/>
    </source>
</evidence>
<dbReference type="PANTHER" id="PTHR33784:SF10">
    <property type="entry name" value="F-BOX PROTEIN"/>
    <property type="match status" value="1"/>
</dbReference>
<comment type="caution">
    <text evidence="2">The sequence shown here is derived from an EMBL/GenBank/DDBJ whole genome shotgun (WGS) entry which is preliminary data.</text>
</comment>
<dbReference type="Proteomes" id="UP000824120">
    <property type="component" value="Chromosome 2"/>
</dbReference>
<feature type="domain" description="At2g35280-like TPR" evidence="1">
    <location>
        <begin position="67"/>
        <end position="124"/>
    </location>
</feature>
<proteinExistence type="predicted"/>
<name>A0A9J6A721_SOLCO</name>
<evidence type="ECO:0000313" key="2">
    <source>
        <dbReference type="EMBL" id="KAG5619839.1"/>
    </source>
</evidence>
<sequence length="171" mass="19442">MSLLDVPISSLRLPTYESYRNFESFMNCCIECGNNEALYRTGVVKEFIQALIRSNSLFGVNIFKRTIFRNRNTDETLEILVKASKGGHKAATYASALILIFLGGESREHGIQTIDQMKVARTKNKPPRCCTTLLHLLSIPSTGYDSDEYEEEDLCYGCSSDEEVIKFCYFY</sequence>
<keyword evidence="3" id="KW-1185">Reference proteome</keyword>
<dbReference type="OrthoDB" id="1293639at2759"/>
<accession>A0A9J6A721</accession>
<dbReference type="AlphaFoldDB" id="A0A9J6A721"/>
<dbReference type="PANTHER" id="PTHR33784">
    <property type="entry name" value="OS05G0482100 PROTEIN"/>
    <property type="match status" value="1"/>
</dbReference>
<dbReference type="InterPro" id="IPR057136">
    <property type="entry name" value="At2g35280_TPR_dom"/>
</dbReference>